<dbReference type="Proteomes" id="UP001153636">
    <property type="component" value="Chromosome 16"/>
</dbReference>
<evidence type="ECO:0000313" key="2">
    <source>
        <dbReference type="Proteomes" id="UP001153636"/>
    </source>
</evidence>
<sequence>MKDNRLVKQGHIYSPYQISEFIVALHCPSNILALTLPLSKLLQKKVLNVNSAQDVLLNTLLVLKDKRLNAEQNFDYLLNDINVCPRNLEIDLSIPRLTTLMRNRPNPQTKSPKEYYIPLLDSTTILDLESRFPKGTIELFY</sequence>
<name>A0A9P0CSQ4_9CUCU</name>
<protein>
    <submittedName>
        <fullName evidence="1">Uncharacterized protein</fullName>
    </submittedName>
</protein>
<proteinExistence type="predicted"/>
<evidence type="ECO:0000313" key="1">
    <source>
        <dbReference type="EMBL" id="CAH1104379.1"/>
    </source>
</evidence>
<accession>A0A9P0CSQ4</accession>
<dbReference type="OrthoDB" id="6622237at2759"/>
<reference evidence="1" key="1">
    <citation type="submission" date="2022-01" db="EMBL/GenBank/DDBJ databases">
        <authorList>
            <person name="King R."/>
        </authorList>
    </citation>
    <scope>NUCLEOTIDE SEQUENCE</scope>
</reference>
<gene>
    <name evidence="1" type="ORF">PSYICH_LOCUS5209</name>
</gene>
<organism evidence="1 2">
    <name type="scientific">Psylliodes chrysocephalus</name>
    <dbReference type="NCBI Taxonomy" id="3402493"/>
    <lineage>
        <taxon>Eukaryota</taxon>
        <taxon>Metazoa</taxon>
        <taxon>Ecdysozoa</taxon>
        <taxon>Arthropoda</taxon>
        <taxon>Hexapoda</taxon>
        <taxon>Insecta</taxon>
        <taxon>Pterygota</taxon>
        <taxon>Neoptera</taxon>
        <taxon>Endopterygota</taxon>
        <taxon>Coleoptera</taxon>
        <taxon>Polyphaga</taxon>
        <taxon>Cucujiformia</taxon>
        <taxon>Chrysomeloidea</taxon>
        <taxon>Chrysomelidae</taxon>
        <taxon>Galerucinae</taxon>
        <taxon>Alticini</taxon>
        <taxon>Psylliodes</taxon>
    </lineage>
</organism>
<dbReference type="AlphaFoldDB" id="A0A9P0CSQ4"/>
<dbReference type="EMBL" id="OV651828">
    <property type="protein sequence ID" value="CAH1104379.1"/>
    <property type="molecule type" value="Genomic_DNA"/>
</dbReference>
<keyword evidence="2" id="KW-1185">Reference proteome</keyword>